<protein>
    <submittedName>
        <fullName evidence="4">Phosphodiester glycosidase family protein</fullName>
    </submittedName>
</protein>
<sequence>MESKTREKFLKIFRRVLVCIGTLLLYVLVITYLCGALCCYGPSEKARDLFVNSMLETSAAKFVPYLYFSRSRVQEITGKNRVIRTEEITDPELIEFVRPTEAPKPSPAASRPPAPTGSMTAEVSPVPTPSPSPTPAEERAYGAFKLSEEDGIELYEIKTQLYNGNLMIIHDPSRVTIGMSHDEYSYDKPGRTLPEIVQRYNAVAAVNGGGFEDDGGMGTGSAPYGLVISNGKMKWGVPEYKYELVGFTENNVLVVGYMTGSRALEMGIRDALCYGPTLIVNGEKVEMSGYGSGVNPRTAIGQRKDGAILLLVINGRQLSSLGATYSDLASILWDFGAVNAANLDGGTSTGMLL</sequence>
<comment type="caution">
    <text evidence="4">The sequence shown here is derived from an EMBL/GenBank/DDBJ whole genome shotgun (WGS) entry which is preliminary data.</text>
</comment>
<dbReference type="Proteomes" id="UP000824089">
    <property type="component" value="Unassembled WGS sequence"/>
</dbReference>
<dbReference type="PANTHER" id="PTHR40446:SF2">
    <property type="entry name" value="N-ACETYLGLUCOSAMINE-1-PHOSPHODIESTER ALPHA-N-ACETYLGLUCOSAMINIDASE"/>
    <property type="match status" value="1"/>
</dbReference>
<accession>A0A9D1LAN3</accession>
<keyword evidence="2" id="KW-0812">Transmembrane</keyword>
<proteinExistence type="predicted"/>
<feature type="compositionally biased region" description="Pro residues" evidence="1">
    <location>
        <begin position="102"/>
        <end position="115"/>
    </location>
</feature>
<keyword evidence="4" id="KW-0378">Hydrolase</keyword>
<evidence type="ECO:0000313" key="4">
    <source>
        <dbReference type="EMBL" id="HIU29437.1"/>
    </source>
</evidence>
<keyword evidence="2" id="KW-1133">Transmembrane helix</keyword>
<dbReference type="InterPro" id="IPR018711">
    <property type="entry name" value="NAGPA"/>
</dbReference>
<feature type="transmembrane region" description="Helical" evidence="2">
    <location>
        <begin position="12"/>
        <end position="33"/>
    </location>
</feature>
<dbReference type="GO" id="GO:0016798">
    <property type="term" value="F:hydrolase activity, acting on glycosyl bonds"/>
    <property type="evidence" value="ECO:0007669"/>
    <property type="project" value="UniProtKB-KW"/>
</dbReference>
<feature type="domain" description="Phosphodiester glycosidase" evidence="3">
    <location>
        <begin position="200"/>
        <end position="352"/>
    </location>
</feature>
<feature type="region of interest" description="Disordered" evidence="1">
    <location>
        <begin position="99"/>
        <end position="137"/>
    </location>
</feature>
<dbReference type="AlphaFoldDB" id="A0A9D1LAN3"/>
<name>A0A9D1LAN3_9CLOT</name>
<dbReference type="Pfam" id="PF09992">
    <property type="entry name" value="NAGPA"/>
    <property type="match status" value="1"/>
</dbReference>
<organism evidence="4 5">
    <name type="scientific">Candidatus Egerieisoma faecipullorum</name>
    <dbReference type="NCBI Taxonomy" id="2840963"/>
    <lineage>
        <taxon>Bacteria</taxon>
        <taxon>Bacillati</taxon>
        <taxon>Bacillota</taxon>
        <taxon>Clostridia</taxon>
        <taxon>Eubacteriales</taxon>
        <taxon>Clostridiaceae</taxon>
        <taxon>Clostridiaceae incertae sedis</taxon>
        <taxon>Candidatus Egerieisoma</taxon>
    </lineage>
</organism>
<dbReference type="EMBL" id="DVMM01000080">
    <property type="protein sequence ID" value="HIU29437.1"/>
    <property type="molecule type" value="Genomic_DNA"/>
</dbReference>
<evidence type="ECO:0000259" key="3">
    <source>
        <dbReference type="Pfam" id="PF09992"/>
    </source>
</evidence>
<evidence type="ECO:0000256" key="1">
    <source>
        <dbReference type="SAM" id="MobiDB-lite"/>
    </source>
</evidence>
<evidence type="ECO:0000313" key="5">
    <source>
        <dbReference type="Proteomes" id="UP000824089"/>
    </source>
</evidence>
<keyword evidence="2" id="KW-0472">Membrane</keyword>
<evidence type="ECO:0000256" key="2">
    <source>
        <dbReference type="SAM" id="Phobius"/>
    </source>
</evidence>
<gene>
    <name evidence="4" type="ORF">IAD50_03970</name>
</gene>
<reference evidence="4" key="1">
    <citation type="submission" date="2020-10" db="EMBL/GenBank/DDBJ databases">
        <authorList>
            <person name="Gilroy R."/>
        </authorList>
    </citation>
    <scope>NUCLEOTIDE SEQUENCE</scope>
    <source>
        <strain evidence="4">CHK195-4489</strain>
    </source>
</reference>
<dbReference type="PANTHER" id="PTHR40446">
    <property type="entry name" value="N-ACETYLGLUCOSAMINE-1-PHOSPHODIESTER ALPHA-N-ACETYLGLUCOSAMINIDASE"/>
    <property type="match status" value="1"/>
</dbReference>
<keyword evidence="4" id="KW-0326">Glycosidase</keyword>
<reference evidence="4" key="2">
    <citation type="journal article" date="2021" name="PeerJ">
        <title>Extensive microbial diversity within the chicken gut microbiome revealed by metagenomics and culture.</title>
        <authorList>
            <person name="Gilroy R."/>
            <person name="Ravi A."/>
            <person name="Getino M."/>
            <person name="Pursley I."/>
            <person name="Horton D.L."/>
            <person name="Alikhan N.F."/>
            <person name="Baker D."/>
            <person name="Gharbi K."/>
            <person name="Hall N."/>
            <person name="Watson M."/>
            <person name="Adriaenssens E.M."/>
            <person name="Foster-Nyarko E."/>
            <person name="Jarju S."/>
            <person name="Secka A."/>
            <person name="Antonio M."/>
            <person name="Oren A."/>
            <person name="Chaudhuri R.R."/>
            <person name="La Ragione R."/>
            <person name="Hildebrand F."/>
            <person name="Pallen M.J."/>
        </authorList>
    </citation>
    <scope>NUCLEOTIDE SEQUENCE</scope>
    <source>
        <strain evidence="4">CHK195-4489</strain>
    </source>
</reference>